<dbReference type="Proteomes" id="UP001175271">
    <property type="component" value="Unassembled WGS sequence"/>
</dbReference>
<evidence type="ECO:0000313" key="1">
    <source>
        <dbReference type="EMBL" id="KAK0415384.1"/>
    </source>
</evidence>
<proteinExistence type="predicted"/>
<gene>
    <name evidence="1" type="ORF">QR680_011918</name>
</gene>
<comment type="caution">
    <text evidence="1">The sequence shown here is derived from an EMBL/GenBank/DDBJ whole genome shotgun (WGS) entry which is preliminary data.</text>
</comment>
<accession>A0AA39LZU4</accession>
<dbReference type="EMBL" id="JAUCMV010000002">
    <property type="protein sequence ID" value="KAK0415384.1"/>
    <property type="molecule type" value="Genomic_DNA"/>
</dbReference>
<name>A0AA39LZU4_9BILA</name>
<keyword evidence="2" id="KW-1185">Reference proteome</keyword>
<organism evidence="1 2">
    <name type="scientific">Steinernema hermaphroditum</name>
    <dbReference type="NCBI Taxonomy" id="289476"/>
    <lineage>
        <taxon>Eukaryota</taxon>
        <taxon>Metazoa</taxon>
        <taxon>Ecdysozoa</taxon>
        <taxon>Nematoda</taxon>
        <taxon>Chromadorea</taxon>
        <taxon>Rhabditida</taxon>
        <taxon>Tylenchina</taxon>
        <taxon>Panagrolaimomorpha</taxon>
        <taxon>Strongyloidoidea</taxon>
        <taxon>Steinernematidae</taxon>
        <taxon>Steinernema</taxon>
    </lineage>
</organism>
<reference evidence="1" key="1">
    <citation type="submission" date="2023-06" db="EMBL/GenBank/DDBJ databases">
        <title>Genomic analysis of the entomopathogenic nematode Steinernema hermaphroditum.</title>
        <authorList>
            <person name="Schwarz E.M."/>
            <person name="Heppert J.K."/>
            <person name="Baniya A."/>
            <person name="Schwartz H.T."/>
            <person name="Tan C.-H."/>
            <person name="Antoshechkin I."/>
            <person name="Sternberg P.W."/>
            <person name="Goodrich-Blair H."/>
            <person name="Dillman A.R."/>
        </authorList>
    </citation>
    <scope>NUCLEOTIDE SEQUENCE</scope>
    <source>
        <strain evidence="1">PS9179</strain>
        <tissue evidence="1">Whole animal</tissue>
    </source>
</reference>
<dbReference type="AlphaFoldDB" id="A0AA39LZU4"/>
<protein>
    <submittedName>
        <fullName evidence="1">Uncharacterized protein</fullName>
    </submittedName>
</protein>
<sequence length="67" mass="7579">MVAANLTNYTAKFSHQHRHFEWLSRKSSFFCNLSKHSDIGAHLNGVISPLIKPIPSLTPHNRSHKAT</sequence>
<evidence type="ECO:0000313" key="2">
    <source>
        <dbReference type="Proteomes" id="UP001175271"/>
    </source>
</evidence>